<protein>
    <submittedName>
        <fullName evidence="3">Putative secreted protein</fullName>
    </submittedName>
</protein>
<feature type="compositionally biased region" description="Basic and acidic residues" evidence="1">
    <location>
        <begin position="63"/>
        <end position="76"/>
    </location>
</feature>
<evidence type="ECO:0000256" key="2">
    <source>
        <dbReference type="SAM" id="SignalP"/>
    </source>
</evidence>
<proteinExistence type="predicted"/>
<keyword evidence="2" id="KW-0732">Signal</keyword>
<evidence type="ECO:0000256" key="1">
    <source>
        <dbReference type="SAM" id="MobiDB-lite"/>
    </source>
</evidence>
<evidence type="ECO:0000313" key="3">
    <source>
        <dbReference type="EMBL" id="MXU92445.1"/>
    </source>
</evidence>
<feature type="signal peptide" evidence="2">
    <location>
        <begin position="1"/>
        <end position="22"/>
    </location>
</feature>
<dbReference type="AlphaFoldDB" id="A0A6B0URV2"/>
<accession>A0A6B0URV2</accession>
<sequence>MILFVLVTSIFFFLFMGEKVLAELVSEVLAEPVILNTVVQCTIILKAPDVGITIVDTSDRKRTLAHENERHEDGKLAESTIPSLHNATKHAKRQRRRNLSGQMLACSKGRKTALELTSSPSQPIQSEKKKERN</sequence>
<name>A0A6B0URV2_IXORI</name>
<reference evidence="3" key="1">
    <citation type="submission" date="2019-12" db="EMBL/GenBank/DDBJ databases">
        <title>An insight into the sialome of adult female Ixodes ricinus ticks feeding for 6 days.</title>
        <authorList>
            <person name="Perner J."/>
            <person name="Ribeiro J.M.C."/>
        </authorList>
    </citation>
    <scope>NUCLEOTIDE SEQUENCE</scope>
    <source>
        <strain evidence="3">Semi-engorged</strain>
        <tissue evidence="3">Salivary glands</tissue>
    </source>
</reference>
<organism evidence="3">
    <name type="scientific">Ixodes ricinus</name>
    <name type="common">Common tick</name>
    <name type="synonym">Acarus ricinus</name>
    <dbReference type="NCBI Taxonomy" id="34613"/>
    <lineage>
        <taxon>Eukaryota</taxon>
        <taxon>Metazoa</taxon>
        <taxon>Ecdysozoa</taxon>
        <taxon>Arthropoda</taxon>
        <taxon>Chelicerata</taxon>
        <taxon>Arachnida</taxon>
        <taxon>Acari</taxon>
        <taxon>Parasitiformes</taxon>
        <taxon>Ixodida</taxon>
        <taxon>Ixodoidea</taxon>
        <taxon>Ixodidae</taxon>
        <taxon>Ixodinae</taxon>
        <taxon>Ixodes</taxon>
    </lineage>
</organism>
<dbReference type="EMBL" id="GIFC01010362">
    <property type="protein sequence ID" value="MXU92445.1"/>
    <property type="molecule type" value="Transcribed_RNA"/>
</dbReference>
<feature type="chain" id="PRO_5025622853" evidence="2">
    <location>
        <begin position="23"/>
        <end position="133"/>
    </location>
</feature>
<feature type="compositionally biased region" description="Basic residues" evidence="1">
    <location>
        <begin position="87"/>
        <end position="98"/>
    </location>
</feature>
<feature type="region of interest" description="Disordered" evidence="1">
    <location>
        <begin position="63"/>
        <end position="133"/>
    </location>
</feature>
<feature type="compositionally biased region" description="Polar residues" evidence="1">
    <location>
        <begin position="115"/>
        <end position="125"/>
    </location>
</feature>